<evidence type="ECO:0000313" key="1">
    <source>
        <dbReference type="EMBL" id="KAE9618814.1"/>
    </source>
</evidence>
<reference evidence="2" key="1">
    <citation type="journal article" date="2020" name="Nat. Commun.">
        <title>Genome sequence of the cluster root forming white lupin.</title>
        <authorList>
            <person name="Hufnagel B."/>
            <person name="Marques A."/>
            <person name="Soriano A."/>
            <person name="Marques L."/>
            <person name="Divol F."/>
            <person name="Doumas P."/>
            <person name="Sallet E."/>
            <person name="Mancinotti D."/>
            <person name="Carrere S."/>
            <person name="Marande W."/>
            <person name="Arribat S."/>
            <person name="Keller J."/>
            <person name="Huneau C."/>
            <person name="Blein T."/>
            <person name="Aime D."/>
            <person name="Laguerre M."/>
            <person name="Taylor J."/>
            <person name="Schubert V."/>
            <person name="Nelson M."/>
            <person name="Geu-Flores F."/>
            <person name="Crespi M."/>
            <person name="Gallardo-Guerrero K."/>
            <person name="Delaux P.-M."/>
            <person name="Salse J."/>
            <person name="Berges H."/>
            <person name="Guyot R."/>
            <person name="Gouzy J."/>
            <person name="Peret B."/>
        </authorList>
    </citation>
    <scope>NUCLEOTIDE SEQUENCE [LARGE SCALE GENOMIC DNA]</scope>
    <source>
        <strain evidence="2">cv. Amiga</strain>
    </source>
</reference>
<comment type="caution">
    <text evidence="1">The sequence shown here is derived from an EMBL/GenBank/DDBJ whole genome shotgun (WGS) entry which is preliminary data.</text>
</comment>
<dbReference type="EMBL" id="WOCE01000002">
    <property type="protein sequence ID" value="KAE9618814.1"/>
    <property type="molecule type" value="Genomic_DNA"/>
</dbReference>
<dbReference type="AlphaFoldDB" id="A0A6A4R0E9"/>
<organism evidence="1 2">
    <name type="scientific">Lupinus albus</name>
    <name type="common">White lupine</name>
    <name type="synonym">Lupinus termis</name>
    <dbReference type="NCBI Taxonomy" id="3870"/>
    <lineage>
        <taxon>Eukaryota</taxon>
        <taxon>Viridiplantae</taxon>
        <taxon>Streptophyta</taxon>
        <taxon>Embryophyta</taxon>
        <taxon>Tracheophyta</taxon>
        <taxon>Spermatophyta</taxon>
        <taxon>Magnoliopsida</taxon>
        <taxon>eudicotyledons</taxon>
        <taxon>Gunneridae</taxon>
        <taxon>Pentapetalae</taxon>
        <taxon>rosids</taxon>
        <taxon>fabids</taxon>
        <taxon>Fabales</taxon>
        <taxon>Fabaceae</taxon>
        <taxon>Papilionoideae</taxon>
        <taxon>50 kb inversion clade</taxon>
        <taxon>genistoids sensu lato</taxon>
        <taxon>core genistoids</taxon>
        <taxon>Genisteae</taxon>
        <taxon>Lupinus</taxon>
    </lineage>
</organism>
<dbReference type="Proteomes" id="UP000447434">
    <property type="component" value="Chromosome 2"/>
</dbReference>
<name>A0A6A4R0E9_LUPAL</name>
<dbReference type="OrthoDB" id="1616998at2759"/>
<accession>A0A6A4R0E9</accession>
<protein>
    <submittedName>
        <fullName evidence="1">Uncharacterized protein</fullName>
    </submittedName>
</protein>
<keyword evidence="2" id="KW-1185">Reference proteome</keyword>
<proteinExistence type="predicted"/>
<gene>
    <name evidence="1" type="ORF">Lalb_Chr02g0146631</name>
</gene>
<evidence type="ECO:0000313" key="2">
    <source>
        <dbReference type="Proteomes" id="UP000447434"/>
    </source>
</evidence>
<sequence>MPNKLVCSYFFSILYKALKSMYFSLLKDPISFPGSKTRRMATEKCNGKTSDTSFTMQEDSIQISSSVKRFENCHFEKSLAYRAVYGGSGSRGSAECSGSIKARGNGAKISPSRLSKVSVATDYADN</sequence>